<evidence type="ECO:0000256" key="1">
    <source>
        <dbReference type="ARBA" id="ARBA00010641"/>
    </source>
</evidence>
<keyword evidence="8" id="KW-1185">Reference proteome</keyword>
<evidence type="ECO:0000313" key="7">
    <source>
        <dbReference type="EMBL" id="QDU69527.1"/>
    </source>
</evidence>
<keyword evidence="5" id="KW-0804">Transcription</keyword>
<dbReference type="InterPro" id="IPR014284">
    <property type="entry name" value="RNA_pol_sigma-70_dom"/>
</dbReference>
<dbReference type="GO" id="GO:0006352">
    <property type="term" value="P:DNA-templated transcription initiation"/>
    <property type="evidence" value="ECO:0007669"/>
    <property type="project" value="InterPro"/>
</dbReference>
<dbReference type="PANTHER" id="PTHR43133:SF8">
    <property type="entry name" value="RNA POLYMERASE SIGMA FACTOR HI_1459-RELATED"/>
    <property type="match status" value="1"/>
</dbReference>
<proteinExistence type="inferred from homology"/>
<evidence type="ECO:0000256" key="5">
    <source>
        <dbReference type="ARBA" id="ARBA00023163"/>
    </source>
</evidence>
<keyword evidence="4" id="KW-0238">DNA-binding</keyword>
<dbReference type="Gene3D" id="1.10.10.10">
    <property type="entry name" value="Winged helix-like DNA-binding domain superfamily/Winged helix DNA-binding domain"/>
    <property type="match status" value="1"/>
</dbReference>
<dbReference type="InterPro" id="IPR013325">
    <property type="entry name" value="RNA_pol_sigma_r2"/>
</dbReference>
<dbReference type="InterPro" id="IPR013324">
    <property type="entry name" value="RNA_pol_sigma_r3/r4-like"/>
</dbReference>
<dbReference type="GO" id="GO:0016987">
    <property type="term" value="F:sigma factor activity"/>
    <property type="evidence" value="ECO:0007669"/>
    <property type="project" value="UniProtKB-KW"/>
</dbReference>
<dbReference type="InterPro" id="IPR036388">
    <property type="entry name" value="WH-like_DNA-bd_sf"/>
</dbReference>
<gene>
    <name evidence="7" type="ORF">Pla133_46470</name>
</gene>
<comment type="similarity">
    <text evidence="1">Belongs to the sigma-70 factor family. ECF subfamily.</text>
</comment>
<accession>A0A518BRD9</accession>
<dbReference type="AlphaFoldDB" id="A0A518BRD9"/>
<evidence type="ECO:0000256" key="4">
    <source>
        <dbReference type="ARBA" id="ARBA00023125"/>
    </source>
</evidence>
<name>A0A518BRD9_9BACT</name>
<dbReference type="Proteomes" id="UP000316921">
    <property type="component" value="Chromosome"/>
</dbReference>
<evidence type="ECO:0000313" key="8">
    <source>
        <dbReference type="Proteomes" id="UP000316921"/>
    </source>
</evidence>
<feature type="region of interest" description="Disordered" evidence="6">
    <location>
        <begin position="95"/>
        <end position="120"/>
    </location>
</feature>
<organism evidence="7 8">
    <name type="scientific">Engelhardtia mirabilis</name>
    <dbReference type="NCBI Taxonomy" id="2528011"/>
    <lineage>
        <taxon>Bacteria</taxon>
        <taxon>Pseudomonadati</taxon>
        <taxon>Planctomycetota</taxon>
        <taxon>Planctomycetia</taxon>
        <taxon>Planctomycetia incertae sedis</taxon>
        <taxon>Engelhardtia</taxon>
    </lineage>
</organism>
<evidence type="ECO:0000256" key="2">
    <source>
        <dbReference type="ARBA" id="ARBA00023015"/>
    </source>
</evidence>
<keyword evidence="3" id="KW-0731">Sigma factor</keyword>
<sequence length="204" mass="22221">MTDSSRELVSAALVEHGHALRGMLARQASATLLRFETPDDLYQGFAGEALVRAERFTDRGEGSARAWLYEVGRNYLRDRHRHWAALKRGSGRVVRSGLGGGRSTVSAGATPGDEPSASQTGPMTIAARREQLVLAAKALALLLPRDRQLVEWSATDVTLVEMAERLGMSPESVGKARARALDRLRKTHELVLRRMTSSDEGSAS</sequence>
<dbReference type="RefSeq" id="WP_145069493.1">
    <property type="nucleotide sequence ID" value="NZ_CP036287.1"/>
</dbReference>
<protein>
    <submittedName>
        <fullName evidence="7">RNA polymerase sigma factor SigX</fullName>
    </submittedName>
</protein>
<dbReference type="Gene3D" id="1.10.1740.10">
    <property type="match status" value="1"/>
</dbReference>
<dbReference type="NCBIfam" id="TIGR02937">
    <property type="entry name" value="sigma70-ECF"/>
    <property type="match status" value="1"/>
</dbReference>
<dbReference type="SUPFAM" id="SSF88659">
    <property type="entry name" value="Sigma3 and sigma4 domains of RNA polymerase sigma factors"/>
    <property type="match status" value="1"/>
</dbReference>
<dbReference type="KEGG" id="pbap:Pla133_46470"/>
<dbReference type="EMBL" id="CP036287">
    <property type="protein sequence ID" value="QDU69527.1"/>
    <property type="molecule type" value="Genomic_DNA"/>
</dbReference>
<dbReference type="GO" id="GO:0003677">
    <property type="term" value="F:DNA binding"/>
    <property type="evidence" value="ECO:0007669"/>
    <property type="project" value="UniProtKB-KW"/>
</dbReference>
<dbReference type="InterPro" id="IPR039425">
    <property type="entry name" value="RNA_pol_sigma-70-like"/>
</dbReference>
<dbReference type="PANTHER" id="PTHR43133">
    <property type="entry name" value="RNA POLYMERASE ECF-TYPE SIGMA FACTO"/>
    <property type="match status" value="1"/>
</dbReference>
<dbReference type="SUPFAM" id="SSF88946">
    <property type="entry name" value="Sigma2 domain of RNA polymerase sigma factors"/>
    <property type="match status" value="1"/>
</dbReference>
<keyword evidence="2" id="KW-0805">Transcription regulation</keyword>
<reference evidence="7 8" key="1">
    <citation type="submission" date="2019-02" db="EMBL/GenBank/DDBJ databases">
        <title>Deep-cultivation of Planctomycetes and their phenomic and genomic characterization uncovers novel biology.</title>
        <authorList>
            <person name="Wiegand S."/>
            <person name="Jogler M."/>
            <person name="Boedeker C."/>
            <person name="Pinto D."/>
            <person name="Vollmers J."/>
            <person name="Rivas-Marin E."/>
            <person name="Kohn T."/>
            <person name="Peeters S.H."/>
            <person name="Heuer A."/>
            <person name="Rast P."/>
            <person name="Oberbeckmann S."/>
            <person name="Bunk B."/>
            <person name="Jeske O."/>
            <person name="Meyerdierks A."/>
            <person name="Storesund J.E."/>
            <person name="Kallscheuer N."/>
            <person name="Luecker S."/>
            <person name="Lage O.M."/>
            <person name="Pohl T."/>
            <person name="Merkel B.J."/>
            <person name="Hornburger P."/>
            <person name="Mueller R.-W."/>
            <person name="Bruemmer F."/>
            <person name="Labrenz M."/>
            <person name="Spormann A.M."/>
            <person name="Op den Camp H."/>
            <person name="Overmann J."/>
            <person name="Amann R."/>
            <person name="Jetten M.S.M."/>
            <person name="Mascher T."/>
            <person name="Medema M.H."/>
            <person name="Devos D.P."/>
            <person name="Kaster A.-K."/>
            <person name="Ovreas L."/>
            <person name="Rohde M."/>
            <person name="Galperin M.Y."/>
            <person name="Jogler C."/>
        </authorList>
    </citation>
    <scope>NUCLEOTIDE SEQUENCE [LARGE SCALE GENOMIC DNA]</scope>
    <source>
        <strain evidence="7 8">Pla133</strain>
    </source>
</reference>
<evidence type="ECO:0000256" key="6">
    <source>
        <dbReference type="SAM" id="MobiDB-lite"/>
    </source>
</evidence>
<evidence type="ECO:0000256" key="3">
    <source>
        <dbReference type="ARBA" id="ARBA00023082"/>
    </source>
</evidence>